<dbReference type="Pfam" id="PF02585">
    <property type="entry name" value="PIG-L"/>
    <property type="match status" value="1"/>
</dbReference>
<evidence type="ECO:0000313" key="2">
    <source>
        <dbReference type="Proteomes" id="UP000580051"/>
    </source>
</evidence>
<dbReference type="InterPro" id="IPR003737">
    <property type="entry name" value="GlcNAc_PI_deacetylase-related"/>
</dbReference>
<dbReference type="InterPro" id="IPR024078">
    <property type="entry name" value="LmbE-like_dom_sf"/>
</dbReference>
<dbReference type="GO" id="GO:0016137">
    <property type="term" value="P:glycoside metabolic process"/>
    <property type="evidence" value="ECO:0007669"/>
    <property type="project" value="UniProtKB-ARBA"/>
</dbReference>
<dbReference type="Proteomes" id="UP000580051">
    <property type="component" value="Unassembled WGS sequence"/>
</dbReference>
<dbReference type="RefSeq" id="WP_176226163.1">
    <property type="nucleotide sequence ID" value="NZ_BLRV01000013.1"/>
</dbReference>
<sequence>MRILAVGAHPDDIELACGGTLSKYSQRGDQVVMAYVTNGNMGHKEIPPEELAQIRKAEAKRATEIIGAEMIWMDYADEWVFSNRETREDFIDMIREARPDLIITHLPDDYHPDHRQVSQLVFDASFLASVPHVKTTHLAHEKVTPIYYMEPLAGQGFNPTEYVDISDTFQLKRQMLACHQSQVKWLKEHDNIDFLEFMETITKFRGLQCGVAYAEGFRRANVWPRVVAQRVLP</sequence>
<reference evidence="1 2" key="1">
    <citation type="journal article" date="2020" name="Front. Microbiol.">
        <title>Single-cell genomics of novel Actinobacteria with the Wood-Ljungdahl pathway discovered in a serpentinizing system.</title>
        <authorList>
            <person name="Merino N."/>
            <person name="Kawai M."/>
            <person name="Boyd E.S."/>
            <person name="Colman D.R."/>
            <person name="McGlynn S.E."/>
            <person name="Nealson K.H."/>
            <person name="Kurokawa K."/>
            <person name="Hongoh Y."/>
        </authorList>
    </citation>
    <scope>NUCLEOTIDE SEQUENCE [LARGE SCALE GENOMIC DNA]</scope>
    <source>
        <strain evidence="1 2">S06</strain>
    </source>
</reference>
<dbReference type="PANTHER" id="PTHR12993:SF30">
    <property type="entry name" value="N-ACETYL-ALPHA-D-GLUCOSAMINYL L-MALATE DEACETYLASE 1"/>
    <property type="match status" value="1"/>
</dbReference>
<dbReference type="Gene3D" id="3.40.50.10320">
    <property type="entry name" value="LmbE-like"/>
    <property type="match status" value="1"/>
</dbReference>
<dbReference type="GO" id="GO:0016811">
    <property type="term" value="F:hydrolase activity, acting on carbon-nitrogen (but not peptide) bonds, in linear amides"/>
    <property type="evidence" value="ECO:0007669"/>
    <property type="project" value="TreeGrafter"/>
</dbReference>
<name>A0A6V8NL73_9ACTN</name>
<protein>
    <recommendedName>
        <fullName evidence="3">PIG-L family deacetylase</fullName>
    </recommendedName>
</protein>
<proteinExistence type="predicted"/>
<dbReference type="PANTHER" id="PTHR12993">
    <property type="entry name" value="N-ACETYLGLUCOSAMINYL-PHOSPHATIDYLINOSITOL DE-N-ACETYLASE-RELATED"/>
    <property type="match status" value="1"/>
</dbReference>
<dbReference type="EMBL" id="BLRV01000013">
    <property type="protein sequence ID" value="GFP21022.1"/>
    <property type="molecule type" value="Genomic_DNA"/>
</dbReference>
<organism evidence="1 2">
    <name type="scientific">Candidatus Hakubella thermalkaliphila</name>
    <dbReference type="NCBI Taxonomy" id="2754717"/>
    <lineage>
        <taxon>Bacteria</taxon>
        <taxon>Bacillati</taxon>
        <taxon>Actinomycetota</taxon>
        <taxon>Actinomycetota incertae sedis</taxon>
        <taxon>Candidatus Hakubellales</taxon>
        <taxon>Candidatus Hakubellaceae</taxon>
        <taxon>Candidatus Hakubella</taxon>
    </lineage>
</organism>
<comment type="caution">
    <text evidence="1">The sequence shown here is derived from an EMBL/GenBank/DDBJ whole genome shotgun (WGS) entry which is preliminary data.</text>
</comment>
<evidence type="ECO:0008006" key="3">
    <source>
        <dbReference type="Google" id="ProtNLM"/>
    </source>
</evidence>
<dbReference type="SUPFAM" id="SSF102588">
    <property type="entry name" value="LmbE-like"/>
    <property type="match status" value="1"/>
</dbReference>
<accession>A0A6V8NL73</accession>
<gene>
    <name evidence="1" type="ORF">HKBW3S06_00248</name>
</gene>
<evidence type="ECO:0000313" key="1">
    <source>
        <dbReference type="EMBL" id="GFP21022.1"/>
    </source>
</evidence>
<dbReference type="AlphaFoldDB" id="A0A6V8NL73"/>